<feature type="compositionally biased region" description="Basic and acidic residues" evidence="1">
    <location>
        <begin position="96"/>
        <end position="107"/>
    </location>
</feature>
<evidence type="ECO:0000256" key="1">
    <source>
        <dbReference type="SAM" id="MobiDB-lite"/>
    </source>
</evidence>
<feature type="region of interest" description="Disordered" evidence="1">
    <location>
        <begin position="87"/>
        <end position="194"/>
    </location>
</feature>
<evidence type="ECO:0000256" key="2">
    <source>
        <dbReference type="SAM" id="Phobius"/>
    </source>
</evidence>
<evidence type="ECO:0000313" key="4">
    <source>
        <dbReference type="Proteomes" id="UP001303115"/>
    </source>
</evidence>
<evidence type="ECO:0000313" key="3">
    <source>
        <dbReference type="EMBL" id="KAK4031209.1"/>
    </source>
</evidence>
<keyword evidence="2" id="KW-1133">Transmembrane helix</keyword>
<gene>
    <name evidence="3" type="ORF">C8A01DRAFT_21540</name>
</gene>
<comment type="caution">
    <text evidence="3">The sequence shown here is derived from an EMBL/GenBank/DDBJ whole genome shotgun (WGS) entry which is preliminary data.</text>
</comment>
<reference evidence="4" key="1">
    <citation type="journal article" date="2023" name="Mol. Phylogenet. Evol.">
        <title>Genome-scale phylogeny and comparative genomics of the fungal order Sordariales.</title>
        <authorList>
            <person name="Hensen N."/>
            <person name="Bonometti L."/>
            <person name="Westerberg I."/>
            <person name="Brannstrom I.O."/>
            <person name="Guillou S."/>
            <person name="Cros-Aarteil S."/>
            <person name="Calhoun S."/>
            <person name="Haridas S."/>
            <person name="Kuo A."/>
            <person name="Mondo S."/>
            <person name="Pangilinan J."/>
            <person name="Riley R."/>
            <person name="LaButti K."/>
            <person name="Andreopoulos B."/>
            <person name="Lipzen A."/>
            <person name="Chen C."/>
            <person name="Yan M."/>
            <person name="Daum C."/>
            <person name="Ng V."/>
            <person name="Clum A."/>
            <person name="Steindorff A."/>
            <person name="Ohm R.A."/>
            <person name="Martin F."/>
            <person name="Silar P."/>
            <person name="Natvig D.O."/>
            <person name="Lalanne C."/>
            <person name="Gautier V."/>
            <person name="Ament-Velasquez S.L."/>
            <person name="Kruys A."/>
            <person name="Hutchinson M.I."/>
            <person name="Powell A.J."/>
            <person name="Barry K."/>
            <person name="Miller A.N."/>
            <person name="Grigoriev I.V."/>
            <person name="Debuchy R."/>
            <person name="Gladieux P."/>
            <person name="Hiltunen Thoren M."/>
            <person name="Johannesson H."/>
        </authorList>
    </citation>
    <scope>NUCLEOTIDE SEQUENCE [LARGE SCALE GENOMIC DNA]</scope>
    <source>
        <strain evidence="4">CBS 284.82</strain>
    </source>
</reference>
<dbReference type="Proteomes" id="UP001303115">
    <property type="component" value="Unassembled WGS sequence"/>
</dbReference>
<keyword evidence="4" id="KW-1185">Reference proteome</keyword>
<protein>
    <submittedName>
        <fullName evidence="3">Uncharacterized protein</fullName>
    </submittedName>
</protein>
<proteinExistence type="predicted"/>
<sequence length="281" mass="30064">MDVRGSDTQEATGWGATPIILASVLAAVLFASIVGSLSMRKRAKVMAADLETAMAELGVQQGRAVSLQQELNRRDAFIDRNVIQGPDVYSAAPPIRSRDPVPEEVHSDPFAVGSDEESSDEESSDEESSDEESSEDESDDSDRSDDDESAESRTTVTPDCQLPKDDLWHEVKMEESPEDQSSWSLPQRDDSQAQVGSYWGEDTAELLPQGVAPSLVAGEGPAEVETTTTEVDRAKVCDKDVGAVPAPIVSSGSGSPPGGPDTPESFMSPPVIEACHYPLPW</sequence>
<feature type="compositionally biased region" description="Basic and acidic residues" evidence="1">
    <location>
        <begin position="162"/>
        <end position="175"/>
    </location>
</feature>
<feature type="compositionally biased region" description="Acidic residues" evidence="1">
    <location>
        <begin position="114"/>
        <end position="149"/>
    </location>
</feature>
<keyword evidence="2" id="KW-0812">Transmembrane</keyword>
<organism evidence="3 4">
    <name type="scientific">Parachaetomium inaequale</name>
    <dbReference type="NCBI Taxonomy" id="2588326"/>
    <lineage>
        <taxon>Eukaryota</taxon>
        <taxon>Fungi</taxon>
        <taxon>Dikarya</taxon>
        <taxon>Ascomycota</taxon>
        <taxon>Pezizomycotina</taxon>
        <taxon>Sordariomycetes</taxon>
        <taxon>Sordariomycetidae</taxon>
        <taxon>Sordariales</taxon>
        <taxon>Chaetomiaceae</taxon>
        <taxon>Parachaetomium</taxon>
    </lineage>
</organism>
<keyword evidence="2" id="KW-0472">Membrane</keyword>
<dbReference type="EMBL" id="MU854985">
    <property type="protein sequence ID" value="KAK4031209.1"/>
    <property type="molecule type" value="Genomic_DNA"/>
</dbReference>
<feature type="region of interest" description="Disordered" evidence="1">
    <location>
        <begin position="244"/>
        <end position="269"/>
    </location>
</feature>
<feature type="transmembrane region" description="Helical" evidence="2">
    <location>
        <begin position="12"/>
        <end position="37"/>
    </location>
</feature>
<dbReference type="AlphaFoldDB" id="A0AAN6P3V2"/>
<accession>A0AAN6P3V2</accession>
<name>A0AAN6P3V2_9PEZI</name>